<organism evidence="2 3">
    <name type="scientific">Cytobacillus spartinae</name>
    <dbReference type="NCBI Taxonomy" id="3299023"/>
    <lineage>
        <taxon>Bacteria</taxon>
        <taxon>Bacillati</taxon>
        <taxon>Bacillota</taxon>
        <taxon>Bacilli</taxon>
        <taxon>Bacillales</taxon>
        <taxon>Bacillaceae</taxon>
        <taxon>Cytobacillus</taxon>
    </lineage>
</organism>
<proteinExistence type="predicted"/>
<dbReference type="Proteomes" id="UP001601059">
    <property type="component" value="Unassembled WGS sequence"/>
</dbReference>
<evidence type="ECO:0008006" key="4">
    <source>
        <dbReference type="Google" id="ProtNLM"/>
    </source>
</evidence>
<accession>A0ABW6KAT3</accession>
<name>A0ABW6KAT3_9BACI</name>
<feature type="coiled-coil region" evidence="1">
    <location>
        <begin position="28"/>
        <end position="55"/>
    </location>
</feature>
<dbReference type="EMBL" id="JBIACK010000001">
    <property type="protein sequence ID" value="MFE8700035.1"/>
    <property type="molecule type" value="Genomic_DNA"/>
</dbReference>
<keyword evidence="3" id="KW-1185">Reference proteome</keyword>
<evidence type="ECO:0000256" key="1">
    <source>
        <dbReference type="SAM" id="Coils"/>
    </source>
</evidence>
<protein>
    <recommendedName>
        <fullName evidence="4">Holin</fullName>
    </recommendedName>
</protein>
<sequence>MDIGVILIIFISLWSITKTLEKLSDKILEKQDRQYELLEKILRKIEEQSSNDEKKD</sequence>
<gene>
    <name evidence="2" type="ORF">ACFYKX_05285</name>
</gene>
<comment type="caution">
    <text evidence="2">The sequence shown here is derived from an EMBL/GenBank/DDBJ whole genome shotgun (WGS) entry which is preliminary data.</text>
</comment>
<evidence type="ECO:0000313" key="2">
    <source>
        <dbReference type="EMBL" id="MFE8700035.1"/>
    </source>
</evidence>
<evidence type="ECO:0000313" key="3">
    <source>
        <dbReference type="Proteomes" id="UP001601059"/>
    </source>
</evidence>
<dbReference type="RefSeq" id="WP_389358742.1">
    <property type="nucleotide sequence ID" value="NZ_JBIACK010000001.1"/>
</dbReference>
<keyword evidence="1" id="KW-0175">Coiled coil</keyword>
<reference evidence="2 3" key="1">
    <citation type="submission" date="2024-08" db="EMBL/GenBank/DDBJ databases">
        <title>Two novel Cytobacillus novel species.</title>
        <authorList>
            <person name="Liu G."/>
        </authorList>
    </citation>
    <scope>NUCLEOTIDE SEQUENCE [LARGE SCALE GENOMIC DNA]</scope>
    <source>
        <strain evidence="2 3">FJAT-54145</strain>
    </source>
</reference>